<evidence type="ECO:0000313" key="3">
    <source>
        <dbReference type="Proteomes" id="UP001152622"/>
    </source>
</evidence>
<dbReference type="EMBL" id="JAINUF010000002">
    <property type="protein sequence ID" value="KAJ8376379.1"/>
    <property type="molecule type" value="Genomic_DNA"/>
</dbReference>
<feature type="region of interest" description="Disordered" evidence="1">
    <location>
        <begin position="30"/>
        <end position="93"/>
    </location>
</feature>
<dbReference type="AlphaFoldDB" id="A0A9Q1J9D7"/>
<sequence>MRSRERDRELTAWSIIPLVPTALFMLVGRGEPGLSHTDRCQPCDPPHPGQTGGRATLHRHTNDARAALLGQGDRPGADREPSMTPSLLHSASD</sequence>
<protein>
    <submittedName>
        <fullName evidence="2">Uncharacterized protein</fullName>
    </submittedName>
</protein>
<comment type="caution">
    <text evidence="2">The sequence shown here is derived from an EMBL/GenBank/DDBJ whole genome shotgun (WGS) entry which is preliminary data.</text>
</comment>
<organism evidence="2 3">
    <name type="scientific">Synaphobranchus kaupii</name>
    <name type="common">Kaup's arrowtooth eel</name>
    <dbReference type="NCBI Taxonomy" id="118154"/>
    <lineage>
        <taxon>Eukaryota</taxon>
        <taxon>Metazoa</taxon>
        <taxon>Chordata</taxon>
        <taxon>Craniata</taxon>
        <taxon>Vertebrata</taxon>
        <taxon>Euteleostomi</taxon>
        <taxon>Actinopterygii</taxon>
        <taxon>Neopterygii</taxon>
        <taxon>Teleostei</taxon>
        <taxon>Anguilliformes</taxon>
        <taxon>Synaphobranchidae</taxon>
        <taxon>Synaphobranchus</taxon>
    </lineage>
</organism>
<feature type="compositionally biased region" description="Polar residues" evidence="1">
    <location>
        <begin position="83"/>
        <end position="93"/>
    </location>
</feature>
<evidence type="ECO:0000313" key="2">
    <source>
        <dbReference type="EMBL" id="KAJ8376379.1"/>
    </source>
</evidence>
<name>A0A9Q1J9D7_SYNKA</name>
<dbReference type="Proteomes" id="UP001152622">
    <property type="component" value="Chromosome 2"/>
</dbReference>
<gene>
    <name evidence="2" type="ORF">SKAU_G00069590</name>
</gene>
<proteinExistence type="predicted"/>
<reference evidence="2" key="1">
    <citation type="journal article" date="2023" name="Science">
        <title>Genome structures resolve the early diversification of teleost fishes.</title>
        <authorList>
            <person name="Parey E."/>
            <person name="Louis A."/>
            <person name="Montfort J."/>
            <person name="Bouchez O."/>
            <person name="Roques C."/>
            <person name="Iampietro C."/>
            <person name="Lluch J."/>
            <person name="Castinel A."/>
            <person name="Donnadieu C."/>
            <person name="Desvignes T."/>
            <person name="Floi Bucao C."/>
            <person name="Jouanno E."/>
            <person name="Wen M."/>
            <person name="Mejri S."/>
            <person name="Dirks R."/>
            <person name="Jansen H."/>
            <person name="Henkel C."/>
            <person name="Chen W.J."/>
            <person name="Zahm M."/>
            <person name="Cabau C."/>
            <person name="Klopp C."/>
            <person name="Thompson A.W."/>
            <person name="Robinson-Rechavi M."/>
            <person name="Braasch I."/>
            <person name="Lecointre G."/>
            <person name="Bobe J."/>
            <person name="Postlethwait J.H."/>
            <person name="Berthelot C."/>
            <person name="Roest Crollius H."/>
            <person name="Guiguen Y."/>
        </authorList>
    </citation>
    <scope>NUCLEOTIDE SEQUENCE</scope>
    <source>
        <strain evidence="2">WJC10195</strain>
    </source>
</reference>
<accession>A0A9Q1J9D7</accession>
<keyword evidence="3" id="KW-1185">Reference proteome</keyword>
<evidence type="ECO:0000256" key="1">
    <source>
        <dbReference type="SAM" id="MobiDB-lite"/>
    </source>
</evidence>